<dbReference type="Gene3D" id="3.90.76.10">
    <property type="entry name" value="Dipeptide-binding Protein, Domain 1"/>
    <property type="match status" value="1"/>
</dbReference>
<keyword evidence="2" id="KW-0813">Transport</keyword>
<dbReference type="PROSITE" id="PS51257">
    <property type="entry name" value="PROKAR_LIPOPROTEIN"/>
    <property type="match status" value="1"/>
</dbReference>
<proteinExistence type="inferred from homology"/>
<comment type="caution">
    <text evidence="5">The sequence shown here is derived from an EMBL/GenBank/DDBJ whole genome shotgun (WGS) entry which is preliminary data.</text>
</comment>
<feature type="domain" description="Solute-binding protein family 5" evidence="4">
    <location>
        <begin position="73"/>
        <end position="469"/>
    </location>
</feature>
<comment type="similarity">
    <text evidence="1">Belongs to the bacterial solute-binding protein 5 family.</text>
</comment>
<evidence type="ECO:0000313" key="5">
    <source>
        <dbReference type="EMBL" id="GCD09833.1"/>
    </source>
</evidence>
<dbReference type="SUPFAM" id="SSF53850">
    <property type="entry name" value="Periplasmic binding protein-like II"/>
    <property type="match status" value="1"/>
</dbReference>
<dbReference type="InterPro" id="IPR039424">
    <property type="entry name" value="SBP_5"/>
</dbReference>
<dbReference type="GO" id="GO:0042597">
    <property type="term" value="C:periplasmic space"/>
    <property type="evidence" value="ECO:0007669"/>
    <property type="project" value="UniProtKB-ARBA"/>
</dbReference>
<protein>
    <submittedName>
        <fullName evidence="5">ABC transporter substrate-binding protein</fullName>
    </submittedName>
</protein>
<dbReference type="PIRSF" id="PIRSF002741">
    <property type="entry name" value="MppA"/>
    <property type="match status" value="1"/>
</dbReference>
<evidence type="ECO:0000313" key="6">
    <source>
        <dbReference type="Proteomes" id="UP000287872"/>
    </source>
</evidence>
<dbReference type="GO" id="GO:0015833">
    <property type="term" value="P:peptide transport"/>
    <property type="evidence" value="ECO:0007669"/>
    <property type="project" value="TreeGrafter"/>
</dbReference>
<dbReference type="GO" id="GO:0043190">
    <property type="term" value="C:ATP-binding cassette (ABC) transporter complex"/>
    <property type="evidence" value="ECO:0007669"/>
    <property type="project" value="InterPro"/>
</dbReference>
<dbReference type="InterPro" id="IPR000914">
    <property type="entry name" value="SBP_5_dom"/>
</dbReference>
<dbReference type="InterPro" id="IPR030678">
    <property type="entry name" value="Peptide/Ni-bd"/>
</dbReference>
<organism evidence="5 6">
    <name type="scientific">Clostridium tagluense</name>
    <dbReference type="NCBI Taxonomy" id="360422"/>
    <lineage>
        <taxon>Bacteria</taxon>
        <taxon>Bacillati</taxon>
        <taxon>Bacillota</taxon>
        <taxon>Clostridia</taxon>
        <taxon>Eubacteriales</taxon>
        <taxon>Clostridiaceae</taxon>
        <taxon>Clostridium</taxon>
    </lineage>
</organism>
<evidence type="ECO:0000256" key="3">
    <source>
        <dbReference type="ARBA" id="ARBA00022729"/>
    </source>
</evidence>
<dbReference type="AlphaFoldDB" id="A0A401UJU9"/>
<dbReference type="Pfam" id="PF00496">
    <property type="entry name" value="SBP_bac_5"/>
    <property type="match status" value="1"/>
</dbReference>
<dbReference type="PANTHER" id="PTHR30290:SF9">
    <property type="entry name" value="OLIGOPEPTIDE-BINDING PROTEIN APPA"/>
    <property type="match status" value="1"/>
</dbReference>
<dbReference type="CDD" id="cd08504">
    <property type="entry name" value="PBP2_OppA"/>
    <property type="match status" value="1"/>
</dbReference>
<dbReference type="PANTHER" id="PTHR30290">
    <property type="entry name" value="PERIPLASMIC BINDING COMPONENT OF ABC TRANSPORTER"/>
    <property type="match status" value="1"/>
</dbReference>
<accession>A0A401UJU9</accession>
<evidence type="ECO:0000259" key="4">
    <source>
        <dbReference type="Pfam" id="PF00496"/>
    </source>
</evidence>
<dbReference type="Proteomes" id="UP000287872">
    <property type="component" value="Unassembled WGS sequence"/>
</dbReference>
<name>A0A401UJU9_9CLOT</name>
<evidence type="ECO:0000256" key="2">
    <source>
        <dbReference type="ARBA" id="ARBA00022448"/>
    </source>
</evidence>
<dbReference type="GO" id="GO:1904680">
    <property type="term" value="F:peptide transmembrane transporter activity"/>
    <property type="evidence" value="ECO:0007669"/>
    <property type="project" value="TreeGrafter"/>
</dbReference>
<dbReference type="EMBL" id="BHYK01000006">
    <property type="protein sequence ID" value="GCD09833.1"/>
    <property type="molecule type" value="Genomic_DNA"/>
</dbReference>
<dbReference type="OrthoDB" id="403896at2"/>
<keyword evidence="6" id="KW-1185">Reference proteome</keyword>
<sequence>MKRLLCIILIFIMMLSSGCVEKKVKPTNSRKYLVYNLGEVPSDLLMLNSDNVREKDLLLALFEGLVREDKYGELVPAMAERFDISVDKIGYTFKLRKDLHYSDGKSIKAIDFVRLFHNILLEKNNVFAEQLYCIFGAKDFSMGKVKSDKVAISAKDDLTLEIRLNSPNDYFLNILSNPVFTLRETNMNKRNWKNSYEDIQYSGPFIIKEINEYGEIYLLRNEKYWRKSEIVSNEMLFTTIKDEEKTLADFETTRVSDTSKIDVFVSPPISEGKSLNIKKKTIAVPTKSMYYLTFNLNTKDTVKDNNFRNAISAIISKEFIIQTISKDLAVPAINYTTSSVVNEDSSKPIFDVFGSKDKGAKYLKEYLKTHNYEKKAELIIVYENKNLDDRIAKEIAKNIKENLDEIAKKIKGYLDLKDYLDVNVVCKGYAKDELNKVTKQGDYNILFSRIDEEYGDIYKLLSRWTSSSSYNIYGYKDLEYDKIIKSALLEKDKKNKIKLYNEAQEILAKDLPCIPVYIVNTVICKKENVKDIYTTKGGNLIFDYAYKEDATVTK</sequence>
<dbReference type="Gene3D" id="3.10.105.10">
    <property type="entry name" value="Dipeptide-binding Protein, Domain 3"/>
    <property type="match status" value="1"/>
</dbReference>
<keyword evidence="3" id="KW-0732">Signal</keyword>
<dbReference type="RefSeq" id="WP_124999617.1">
    <property type="nucleotide sequence ID" value="NZ_BHYK01000006.1"/>
</dbReference>
<evidence type="ECO:0000256" key="1">
    <source>
        <dbReference type="ARBA" id="ARBA00005695"/>
    </source>
</evidence>
<reference evidence="5 6" key="1">
    <citation type="submission" date="2018-11" db="EMBL/GenBank/DDBJ databases">
        <title>Genome sequencing and assembly of Clostridium tagluense strain A121.</title>
        <authorList>
            <person name="Murakami T."/>
            <person name="Segawa T."/>
            <person name="Shcherbakova V.A."/>
            <person name="Mori H."/>
            <person name="Yoshimura Y."/>
        </authorList>
    </citation>
    <scope>NUCLEOTIDE SEQUENCE [LARGE SCALE GENOMIC DNA]</scope>
    <source>
        <strain evidence="5 6">A121</strain>
    </source>
</reference>
<dbReference type="Gene3D" id="3.40.190.10">
    <property type="entry name" value="Periplasmic binding protein-like II"/>
    <property type="match status" value="1"/>
</dbReference>
<gene>
    <name evidence="5" type="ORF">Ctaglu_14560</name>
</gene>